<dbReference type="Proteomes" id="UP000179179">
    <property type="component" value="Unassembled WGS sequence"/>
</dbReference>
<keyword evidence="2" id="KW-1185">Reference proteome</keyword>
<evidence type="ECO:0000313" key="2">
    <source>
        <dbReference type="Proteomes" id="UP000179179"/>
    </source>
</evidence>
<protein>
    <submittedName>
        <fullName evidence="1">Uncharacterized protein</fullName>
    </submittedName>
</protein>
<gene>
    <name evidence="1" type="ORF">ABOM_002188</name>
</gene>
<dbReference type="RefSeq" id="XP_022391961.1">
    <property type="nucleotide sequence ID" value="XM_022529318.1"/>
</dbReference>
<dbReference type="AlphaFoldDB" id="A0A1F8A940"/>
<dbReference type="GeneID" id="34445578"/>
<proteinExistence type="predicted"/>
<evidence type="ECO:0000313" key="1">
    <source>
        <dbReference type="EMBL" id="OGM48244.1"/>
    </source>
</evidence>
<reference evidence="1 2" key="1">
    <citation type="journal article" date="2016" name="Genome Biol. Evol.">
        <title>Draft genome sequence of an aflatoxigenic Aspergillus species, A. bombycis.</title>
        <authorList>
            <person name="Moore G.G."/>
            <person name="Mack B.M."/>
            <person name="Beltz S.B."/>
            <person name="Gilbert M.K."/>
        </authorList>
    </citation>
    <scope>NUCLEOTIDE SEQUENCE [LARGE SCALE GENOMIC DNA]</scope>
    <source>
        <strain evidence="2">NRRL 26010</strain>
    </source>
</reference>
<dbReference type="EMBL" id="LYCR01000017">
    <property type="protein sequence ID" value="OGM48244.1"/>
    <property type="molecule type" value="Genomic_DNA"/>
</dbReference>
<dbReference type="OrthoDB" id="5350472at2759"/>
<comment type="caution">
    <text evidence="1">The sequence shown here is derived from an EMBL/GenBank/DDBJ whole genome shotgun (WGS) entry which is preliminary data.</text>
</comment>
<organism evidence="1 2">
    <name type="scientific">Aspergillus bombycis</name>
    <dbReference type="NCBI Taxonomy" id="109264"/>
    <lineage>
        <taxon>Eukaryota</taxon>
        <taxon>Fungi</taxon>
        <taxon>Dikarya</taxon>
        <taxon>Ascomycota</taxon>
        <taxon>Pezizomycotina</taxon>
        <taxon>Eurotiomycetes</taxon>
        <taxon>Eurotiomycetidae</taxon>
        <taxon>Eurotiales</taxon>
        <taxon>Aspergillaceae</taxon>
        <taxon>Aspergillus</taxon>
    </lineage>
</organism>
<accession>A0A1F8A940</accession>
<sequence>MNLPLESIPDEWTTDPAEIQFDLLWKDHRSQGQDMGRRFGLSGPQVIMTAERDTGNAQCMFQSGERCYIWNVLNDTVWEIIKPTGLLDILQTTTTKGERALKVKEIEPLEVDEDKEHNE</sequence>
<name>A0A1F8A940_9EURO</name>